<keyword evidence="4" id="KW-0206">Cytoskeleton</keyword>
<feature type="region of interest" description="Disordered" evidence="5">
    <location>
        <begin position="122"/>
        <end position="167"/>
    </location>
</feature>
<dbReference type="Proteomes" id="UP000504618">
    <property type="component" value="Unplaced"/>
</dbReference>
<keyword evidence="7" id="KW-1185">Reference proteome</keyword>
<feature type="domain" description="TPX2 C-terminal" evidence="6">
    <location>
        <begin position="683"/>
        <end position="756"/>
    </location>
</feature>
<feature type="compositionally biased region" description="Basic and acidic residues" evidence="5">
    <location>
        <begin position="262"/>
        <end position="283"/>
    </location>
</feature>
<keyword evidence="3" id="KW-0963">Cytoplasm</keyword>
<proteinExistence type="inferred from homology"/>
<evidence type="ECO:0000256" key="1">
    <source>
        <dbReference type="ARBA" id="ARBA00004245"/>
    </source>
</evidence>
<feature type="compositionally biased region" description="Polar residues" evidence="5">
    <location>
        <begin position="560"/>
        <end position="570"/>
    </location>
</feature>
<feature type="compositionally biased region" description="Basic and acidic residues" evidence="5">
    <location>
        <begin position="232"/>
        <end position="248"/>
    </location>
</feature>
<feature type="region of interest" description="Disordered" evidence="5">
    <location>
        <begin position="537"/>
        <end position="575"/>
    </location>
</feature>
<feature type="region of interest" description="Disordered" evidence="5">
    <location>
        <begin position="750"/>
        <end position="772"/>
    </location>
</feature>
<dbReference type="Pfam" id="PF06886">
    <property type="entry name" value="TPX2"/>
    <property type="match status" value="1"/>
</dbReference>
<dbReference type="RefSeq" id="XP_024867703.1">
    <property type="nucleotide sequence ID" value="XM_025011935.1"/>
</dbReference>
<feature type="compositionally biased region" description="Polar residues" evidence="5">
    <location>
        <begin position="127"/>
        <end position="145"/>
    </location>
</feature>
<evidence type="ECO:0000259" key="6">
    <source>
        <dbReference type="Pfam" id="PF06886"/>
    </source>
</evidence>
<evidence type="ECO:0000256" key="2">
    <source>
        <dbReference type="ARBA" id="ARBA00005885"/>
    </source>
</evidence>
<dbReference type="GO" id="GO:0005856">
    <property type="term" value="C:cytoskeleton"/>
    <property type="evidence" value="ECO:0007669"/>
    <property type="project" value="UniProtKB-SubCell"/>
</dbReference>
<sequence length="772" mass="88524">MTDFCDLHAPQWVDFNETSSPARIHDFFDKEHMVHERMEDLCDSSDNTKNAQPMSQLDVTCASTKAQADLDIIKSTPIKVISPKNRNNKEVIGETTYDQVLSDAMRKLELCKKPPKIREALNKTTHESNTFKTPNKSKLVKSSRSVGCRSVKNKYVPSGQDSLRKSTKVNKSICMQINDTSASTKEMSVSHALLKQDENHTEDDASKRPNDLVDDTKLKKEKQNEEDDEECNEKNNEEHKEDNEKFNGTDDEECNENDEELQELRIENKSEELTDDNKEAKEEDSQDDVDAAIENGIRTPPLDSQMIITWQHYRRSLKTKPKRCVPANRKYISLAEAVSRFQTETPERFRTRSSKPNVSMSVNMSKLTQNRLKTTIPISPALMSKTRTRPVTVLSREEREELEIEEMKKYQIKANPIPPSVLRKSRMVTKTVAKKSTAAVRNSTQSNEKACATNVHKSKSPQPHRDKVSSGPKNMVTKVVTDPSGITVEREEITFFGVPKDTSVVKNATRIMPFSFEARNKDLQMKKEQRLKSLQEANNTKTEFHARPVPNFSKPPTPVGKQQQQQNTKKSILPCPFSFDDRDRKVFERKEQLVKQMLEEDKRARVFRANPAPVFKPVMVRGRSKEHLLAREKSTVSEQAEDQENKEPNVESKVKKEHIPKSTNSVCTVDKAQKAPLKAYPPKLNTDKRARERSEFDEKMRRKEMEEEAKRQEAEKKRLESEKEMKAKLRKLTEVKARPMPAYKAPIIAKATKQLTDPQSPAFASKLRSKRT</sequence>
<comment type="subcellular location">
    <subcellularLocation>
        <location evidence="1">Cytoplasm</location>
        <location evidence="1">Cytoskeleton</location>
    </subcellularLocation>
</comment>
<evidence type="ECO:0000313" key="10">
    <source>
        <dbReference type="RefSeq" id="XP_024867703.1"/>
    </source>
</evidence>
<evidence type="ECO:0000313" key="8">
    <source>
        <dbReference type="RefSeq" id="XP_024867701.1"/>
    </source>
</evidence>
<dbReference type="RefSeq" id="XP_024867701.1">
    <property type="nucleotide sequence ID" value="XM_025011933.1"/>
</dbReference>
<organism evidence="7 10">
    <name type="scientific">Temnothorax curvispinosus</name>
    <dbReference type="NCBI Taxonomy" id="300111"/>
    <lineage>
        <taxon>Eukaryota</taxon>
        <taxon>Metazoa</taxon>
        <taxon>Ecdysozoa</taxon>
        <taxon>Arthropoda</taxon>
        <taxon>Hexapoda</taxon>
        <taxon>Insecta</taxon>
        <taxon>Pterygota</taxon>
        <taxon>Neoptera</taxon>
        <taxon>Endopterygota</taxon>
        <taxon>Hymenoptera</taxon>
        <taxon>Apocrita</taxon>
        <taxon>Aculeata</taxon>
        <taxon>Formicoidea</taxon>
        <taxon>Formicidae</taxon>
        <taxon>Myrmicinae</taxon>
        <taxon>Temnothorax</taxon>
    </lineage>
</organism>
<dbReference type="GeneID" id="112451967"/>
<accession>A0A6J1PE33</accession>
<feature type="region of interest" description="Disordered" evidence="5">
    <location>
        <begin position="197"/>
        <end position="289"/>
    </location>
</feature>
<feature type="compositionally biased region" description="Polar residues" evidence="5">
    <location>
        <begin position="439"/>
        <end position="448"/>
    </location>
</feature>
<comment type="similarity">
    <text evidence="2">Belongs to the TPX2 family.</text>
</comment>
<gene>
    <name evidence="8 9 10" type="primary">LOC112451967</name>
</gene>
<name>A0A6J1PE33_9HYME</name>
<feature type="region of interest" description="Disordered" evidence="5">
    <location>
        <begin position="631"/>
        <end position="733"/>
    </location>
</feature>
<dbReference type="OrthoDB" id="1684416at2759"/>
<evidence type="ECO:0000256" key="5">
    <source>
        <dbReference type="SAM" id="MobiDB-lite"/>
    </source>
</evidence>
<evidence type="ECO:0000256" key="3">
    <source>
        <dbReference type="ARBA" id="ARBA00022490"/>
    </source>
</evidence>
<evidence type="ECO:0000256" key="4">
    <source>
        <dbReference type="ARBA" id="ARBA00023212"/>
    </source>
</evidence>
<feature type="compositionally biased region" description="Acidic residues" evidence="5">
    <location>
        <begin position="249"/>
        <end position="261"/>
    </location>
</feature>
<dbReference type="InterPro" id="IPR027329">
    <property type="entry name" value="TPX2_C"/>
</dbReference>
<evidence type="ECO:0000313" key="9">
    <source>
        <dbReference type="RefSeq" id="XP_024867702.1"/>
    </source>
</evidence>
<dbReference type="RefSeq" id="XP_024867702.1">
    <property type="nucleotide sequence ID" value="XM_025011934.1"/>
</dbReference>
<feature type="compositionally biased region" description="Basic and acidic residues" evidence="5">
    <location>
        <begin position="197"/>
        <end position="223"/>
    </location>
</feature>
<dbReference type="AlphaFoldDB" id="A0A6J1PE33"/>
<feature type="compositionally biased region" description="Basic and acidic residues" evidence="5">
    <location>
        <begin position="643"/>
        <end position="660"/>
    </location>
</feature>
<feature type="compositionally biased region" description="Basic and acidic residues" evidence="5">
    <location>
        <begin position="685"/>
        <end position="733"/>
    </location>
</feature>
<evidence type="ECO:0000313" key="7">
    <source>
        <dbReference type="Proteomes" id="UP000504618"/>
    </source>
</evidence>
<feature type="region of interest" description="Disordered" evidence="5">
    <location>
        <begin position="435"/>
        <end position="478"/>
    </location>
</feature>
<protein>
    <submittedName>
        <fullName evidence="8 9">Targeting protein for Xklp2 homolog</fullName>
    </submittedName>
</protein>
<reference evidence="8 9" key="1">
    <citation type="submission" date="2025-04" db="UniProtKB">
        <authorList>
            <consortium name="RefSeq"/>
        </authorList>
    </citation>
    <scope>IDENTIFICATION</scope>
    <source>
        <tissue evidence="8 9">Whole body</tissue>
    </source>
</reference>